<dbReference type="InterPro" id="IPR003961">
    <property type="entry name" value="FN3_dom"/>
</dbReference>
<dbReference type="SUPFAM" id="SSF53187">
    <property type="entry name" value="Zn-dependent exopeptidases"/>
    <property type="match status" value="1"/>
</dbReference>
<evidence type="ECO:0000259" key="3">
    <source>
        <dbReference type="PROSITE" id="PS50853"/>
    </source>
</evidence>
<dbReference type="SMART" id="SM00060">
    <property type="entry name" value="FN3"/>
    <property type="match status" value="1"/>
</dbReference>
<protein>
    <submittedName>
        <fullName evidence="4">AmiA-like protein</fullName>
        <ecNumber evidence="4">4.2.2.12</ecNumber>
    </submittedName>
</protein>
<dbReference type="Proteomes" id="UP000317421">
    <property type="component" value="Unassembled WGS sequence"/>
</dbReference>
<dbReference type="InterPro" id="IPR013783">
    <property type="entry name" value="Ig-like_fold"/>
</dbReference>
<dbReference type="GO" id="GO:0000272">
    <property type="term" value="P:polysaccharide catabolic process"/>
    <property type="evidence" value="ECO:0007669"/>
    <property type="project" value="InterPro"/>
</dbReference>
<evidence type="ECO:0000256" key="1">
    <source>
        <dbReference type="ARBA" id="ARBA00022737"/>
    </source>
</evidence>
<proteinExistence type="predicted"/>
<dbReference type="Pfam" id="PF00404">
    <property type="entry name" value="Dockerin_1"/>
    <property type="match status" value="1"/>
</dbReference>
<dbReference type="RefSeq" id="WP_197526707.1">
    <property type="nucleotide sequence ID" value="NZ_SJPR01000008.1"/>
</dbReference>
<gene>
    <name evidence="4" type="ORF">Pla108_38770</name>
</gene>
<dbReference type="CDD" id="cd00063">
    <property type="entry name" value="FN3"/>
    <property type="match status" value="1"/>
</dbReference>
<dbReference type="Gene3D" id="1.10.1330.10">
    <property type="entry name" value="Dockerin domain"/>
    <property type="match status" value="1"/>
</dbReference>
<evidence type="ECO:0000313" key="4">
    <source>
        <dbReference type="EMBL" id="TWT93383.1"/>
    </source>
</evidence>
<dbReference type="AlphaFoldDB" id="A0A5C6A4R8"/>
<dbReference type="InterPro" id="IPR050964">
    <property type="entry name" value="Striated_Muscle_Regulatory"/>
</dbReference>
<reference evidence="4 5" key="1">
    <citation type="submission" date="2019-02" db="EMBL/GenBank/DDBJ databases">
        <title>Deep-cultivation of Planctomycetes and their phenomic and genomic characterization uncovers novel biology.</title>
        <authorList>
            <person name="Wiegand S."/>
            <person name="Jogler M."/>
            <person name="Boedeker C."/>
            <person name="Pinto D."/>
            <person name="Vollmers J."/>
            <person name="Rivas-Marin E."/>
            <person name="Kohn T."/>
            <person name="Peeters S.H."/>
            <person name="Heuer A."/>
            <person name="Rast P."/>
            <person name="Oberbeckmann S."/>
            <person name="Bunk B."/>
            <person name="Jeske O."/>
            <person name="Meyerdierks A."/>
            <person name="Storesund J.E."/>
            <person name="Kallscheuer N."/>
            <person name="Luecker S."/>
            <person name="Lage O.M."/>
            <person name="Pohl T."/>
            <person name="Merkel B.J."/>
            <person name="Hornburger P."/>
            <person name="Mueller R.-W."/>
            <person name="Bruemmer F."/>
            <person name="Labrenz M."/>
            <person name="Spormann A.M."/>
            <person name="Op Den Camp H."/>
            <person name="Overmann J."/>
            <person name="Amann R."/>
            <person name="Jetten M.S.M."/>
            <person name="Mascher T."/>
            <person name="Medema M.H."/>
            <person name="Devos D.P."/>
            <person name="Kaster A.-K."/>
            <person name="Ovreas L."/>
            <person name="Rohde M."/>
            <person name="Galperin M.Y."/>
            <person name="Jogler C."/>
        </authorList>
    </citation>
    <scope>NUCLEOTIDE SEQUENCE [LARGE SCALE GENOMIC DNA]</scope>
    <source>
        <strain evidence="4 5">Pla108</strain>
    </source>
</reference>
<dbReference type="GO" id="GO:0047492">
    <property type="term" value="F:xanthan lyase activity"/>
    <property type="evidence" value="ECO:0007669"/>
    <property type="project" value="UniProtKB-EC"/>
</dbReference>
<dbReference type="PROSITE" id="PS00018">
    <property type="entry name" value="EF_HAND_1"/>
    <property type="match status" value="1"/>
</dbReference>
<name>A0A5C6A4R8_9BACT</name>
<dbReference type="PANTHER" id="PTHR13817">
    <property type="entry name" value="TITIN"/>
    <property type="match status" value="1"/>
</dbReference>
<dbReference type="Gene3D" id="2.60.40.10">
    <property type="entry name" value="Immunoglobulins"/>
    <property type="match status" value="1"/>
</dbReference>
<feature type="region of interest" description="Disordered" evidence="2">
    <location>
        <begin position="1092"/>
        <end position="1116"/>
    </location>
</feature>
<dbReference type="GO" id="GO:0004553">
    <property type="term" value="F:hydrolase activity, hydrolyzing O-glycosyl compounds"/>
    <property type="evidence" value="ECO:0007669"/>
    <property type="project" value="InterPro"/>
</dbReference>
<evidence type="ECO:0000313" key="5">
    <source>
        <dbReference type="Proteomes" id="UP000317421"/>
    </source>
</evidence>
<dbReference type="InterPro" id="IPR018247">
    <property type="entry name" value="EF_Hand_1_Ca_BS"/>
</dbReference>
<dbReference type="InterPro" id="IPR002105">
    <property type="entry name" value="Dockerin_1_rpt"/>
</dbReference>
<dbReference type="InterPro" id="IPR033803">
    <property type="entry name" value="CBD-like_Golvesin-Xly"/>
</dbReference>
<dbReference type="PANTHER" id="PTHR13817:SF166">
    <property type="entry name" value="NEURONAL IGCAM-RELATED"/>
    <property type="match status" value="1"/>
</dbReference>
<dbReference type="Gene3D" id="3.40.630.40">
    <property type="entry name" value="Zn-dependent exopeptidases"/>
    <property type="match status" value="1"/>
</dbReference>
<dbReference type="SUPFAM" id="SSF49265">
    <property type="entry name" value="Fibronectin type III"/>
    <property type="match status" value="1"/>
</dbReference>
<accession>A0A5C6A4R8</accession>
<dbReference type="Pfam" id="PF00041">
    <property type="entry name" value="fn3"/>
    <property type="match status" value="1"/>
</dbReference>
<dbReference type="EC" id="4.2.2.12" evidence="4"/>
<dbReference type="InterPro" id="IPR036439">
    <property type="entry name" value="Dockerin_dom_sf"/>
</dbReference>
<keyword evidence="4" id="KW-0456">Lyase</keyword>
<keyword evidence="1" id="KW-0677">Repeat</keyword>
<dbReference type="Pfam" id="PF25275">
    <property type="entry name" value="Golvesin_C"/>
    <property type="match status" value="2"/>
</dbReference>
<evidence type="ECO:0000256" key="2">
    <source>
        <dbReference type="SAM" id="MobiDB-lite"/>
    </source>
</evidence>
<organism evidence="4 5">
    <name type="scientific">Botrimarina colliarenosi</name>
    <dbReference type="NCBI Taxonomy" id="2528001"/>
    <lineage>
        <taxon>Bacteria</taxon>
        <taxon>Pseudomonadati</taxon>
        <taxon>Planctomycetota</taxon>
        <taxon>Planctomycetia</taxon>
        <taxon>Pirellulales</taxon>
        <taxon>Lacipirellulaceae</taxon>
        <taxon>Botrimarina</taxon>
    </lineage>
</organism>
<dbReference type="EMBL" id="SJPR01000008">
    <property type="protein sequence ID" value="TWT93383.1"/>
    <property type="molecule type" value="Genomic_DNA"/>
</dbReference>
<comment type="caution">
    <text evidence="4">The sequence shown here is derived from an EMBL/GenBank/DDBJ whole genome shotgun (WGS) entry which is preliminary data.</text>
</comment>
<dbReference type="InterPro" id="IPR036116">
    <property type="entry name" value="FN3_sf"/>
</dbReference>
<feature type="domain" description="Fibronectin type-III" evidence="3">
    <location>
        <begin position="457"/>
        <end position="556"/>
    </location>
</feature>
<keyword evidence="5" id="KW-1185">Reference proteome</keyword>
<sequence length="1129" mass="118024">MLSFFASLFAAPSDSPRSRGRLLAAEPLETREMLAAAGLVDVGSQPSGALDGKIVYLHGGHGITTTASGWGYQRSLLLDMVEDLGNVDQMSQLAEHLWNAGATVVPLRPVGHQLNEVIVDNDDVGVTFTGAWSNSSSSIYFGDAGDVPYRYASTSLTETATAQFRPDLPEAGFYPVYAWARPGTDRAADQLYRVHHSGGATEVTVNHRMVGNGLVYLGTYYFEDGTDGYVEISNESSETGKVVIADMIRFGNGIGSIDVGNGVSGEPRENEAALYWLQWHVEHSQGISSSTYGTSTVSAPNRYAAFMNQAGEGSLSDRVYISYHSNASSGNSRGVVGLHNTSSGGDTPNQLLLAQLMGSQINDDLVAQAGQFERDWFDRDLNITYQANFNYGEINNSVINNEFDATIIESGFHDNQFDAEMLRDPEVREAIAKSTTQALVDYFRAVDGNTTPDIDAPPTVVSLSGESESPGEVTLNWTPGTPSSYAGSAATGYMVYASTNGYGFDGGTYVAGGATTTHTITGLTADETYYFRVAAVNAGGEAADSEVVAVKPSASPQRLLIVNGFDREDNSLADVEPFRGGSNTVDRVRLYGGNTRDYAIEVATAIQAAGATPSIATASNEAVANGVVDLAVYDAVIWITGTESSKDQSLSAAEQSAVSAYLTSGGKLFLSGAEIAWDLDNLNNGRAFYNGSLKADYVADDAGTHNATGVAGSIFEGLNLQFDDGSVAYDVAFPDVIAPLGGSTAALAYGAGAGAAAVQYADAGSGQRLVLMGFPFETLTGEDNQADVMSRVLEFFGFATTPVETVSLILNNDDGAPTYSDAGGWNDLGGLSPTDTQRFNLRGVAATATWTGVLPVTGDAEVFVQYSAGSNRVSGAHYTVTVGGESRIVTIDQRENDATWVSLGKFTDATGAVTVTLDAGASTGGSFALVIADKVRVDVRGVATPPNGDFNNDGVVNAADYTVWRDTLGQSVTPLSGADADGSGFVDAADREIWLATYGDTVAVSPVAVSTVAVSSPALIVTAPTDTAVGTAPITTETASNGAEKRAFASFIAPPAADESLSAPSARQRVTFRPTARTTAVDAALLLITQPSSSNSDEISPDGPAATERLPAESETAVDLALGTQIKLK</sequence>
<dbReference type="SUPFAM" id="SSF63446">
    <property type="entry name" value="Type I dockerin domain"/>
    <property type="match status" value="1"/>
</dbReference>
<dbReference type="PROSITE" id="PS50853">
    <property type="entry name" value="FN3"/>
    <property type="match status" value="1"/>
</dbReference>